<feature type="compositionally biased region" description="Basic and acidic residues" evidence="1">
    <location>
        <begin position="460"/>
        <end position="470"/>
    </location>
</feature>
<feature type="compositionally biased region" description="Low complexity" evidence="1">
    <location>
        <begin position="48"/>
        <end position="62"/>
    </location>
</feature>
<reference evidence="3 4" key="1">
    <citation type="journal article" date="2017" name="Syst. Appl. Microbiol.">
        <title>Soybeans inoculated with root zone soils of Canadian native legumes harbour diverse and novel Bradyrhizobium spp. that possess agricultural potential.</title>
        <authorList>
            <person name="Bromfield E.S.P."/>
            <person name="Cloutier S."/>
            <person name="Tambong J.T."/>
            <person name="Tran Thi T.V."/>
        </authorList>
    </citation>
    <scope>NUCLEOTIDE SEQUENCE [LARGE SCALE GENOMIC DNA]</scope>
    <source>
        <strain evidence="3 4">323S2</strain>
    </source>
</reference>
<dbReference type="EMBL" id="JACBFH010000001">
    <property type="protein sequence ID" value="NYY94436.1"/>
    <property type="molecule type" value="Genomic_DNA"/>
</dbReference>
<name>A0A7Z0QIB1_9BRAD</name>
<dbReference type="PANTHER" id="PTHR45725">
    <property type="entry name" value="FORMIN HOMOLOGY 2 FAMILY MEMBER"/>
    <property type="match status" value="1"/>
</dbReference>
<reference evidence="2" key="2">
    <citation type="submission" date="2020-06" db="EMBL/GenBank/DDBJ databases">
        <title>Whole Genome Sequence of Bradyrhizobium sp. Strain 323S2.</title>
        <authorList>
            <person name="Bromfield E.S.P."/>
        </authorList>
    </citation>
    <scope>NUCLEOTIDE SEQUENCE [LARGE SCALE GENOMIC DNA]</scope>
    <source>
        <strain evidence="2">323S2</strain>
    </source>
</reference>
<reference evidence="3 4" key="3">
    <citation type="journal article" date="2022" name="Int. J. Syst. Evol. Microbiol.">
        <title>Strains of Bradyrhizobium barranii sp. nov. associated with legumes native to Canada are symbionts of soybeans and belong to different subspecies (subsp. barranii subsp. nov. and subsp. apii subsp. nov.) and symbiovars (sv. glycinearum and sv. septentrionale).</title>
        <authorList>
            <person name="Bromfield E.S.P."/>
            <person name="Cloutier S."/>
            <person name="Wasai-Hara S."/>
            <person name="Minamisawa K."/>
        </authorList>
    </citation>
    <scope>NUCLEOTIDE SEQUENCE [LARGE SCALE GENOMIC DNA]</scope>
    <source>
        <strain evidence="3 4">323S2</strain>
    </source>
</reference>
<proteinExistence type="predicted"/>
<feature type="compositionally biased region" description="Low complexity" evidence="1">
    <location>
        <begin position="613"/>
        <end position="625"/>
    </location>
</feature>
<dbReference type="AlphaFoldDB" id="A0A7Z0QIB1"/>
<feature type="compositionally biased region" description="Low complexity" evidence="1">
    <location>
        <begin position="152"/>
        <end position="171"/>
    </location>
</feature>
<evidence type="ECO:0000256" key="1">
    <source>
        <dbReference type="SAM" id="MobiDB-lite"/>
    </source>
</evidence>
<dbReference type="Proteomes" id="UP000564836">
    <property type="component" value="Chromosome"/>
</dbReference>
<feature type="region of interest" description="Disordered" evidence="1">
    <location>
        <begin position="430"/>
        <end position="476"/>
    </location>
</feature>
<feature type="region of interest" description="Disordered" evidence="1">
    <location>
        <begin position="42"/>
        <end position="182"/>
    </location>
</feature>
<dbReference type="EMBL" id="CP088280">
    <property type="protein sequence ID" value="UGX98717.1"/>
    <property type="molecule type" value="Genomic_DNA"/>
</dbReference>
<dbReference type="RefSeq" id="WP_166352969.1">
    <property type="nucleotide sequence ID" value="NZ_CP088280.1"/>
</dbReference>
<evidence type="ECO:0000313" key="4">
    <source>
        <dbReference type="Proteomes" id="UP000564836"/>
    </source>
</evidence>
<gene>
    <name evidence="3" type="ORF">G6321_00027830</name>
    <name evidence="2" type="ORF">G6321_40405</name>
</gene>
<sequence length="657" mass="69243">MAINPVRYDMPGSFIGEIDWSPLARIGETLRKNREEEEAARLIAQLYGSGQQNGPQQNGPQVTQPPPVGSPPGAATAPPPAAAAPPQALAGPVPMPRPRPQEANGVPGPQLPAGAPPPPAWFDQAGAQNWGQYPLRGGTAPVPTTQPPPWPGADAPVAQASPQASPVAAPATPAPAAPAASPGLAGDPMARYAQATSAIESGSPQGNYRLVGPQTKTGDRAFGRYQVMGANVPEWTERYYGKRLTPREFLINPQAQDAVYKGEFGRLVDKYGPTGAAKAWFAGERGMNNPNARDILGTSVSSYADRFNRNLGLPPEITSGASRGAPQSNALAFNEVRNGAVGALVSDQPQAPAVSPEQLAALARNPLTRPLAIGLVQKQLDPGTYDFKIVGDNLVRTNSRTGRSEIMMRDVKNDFEVKTVKDDDGSERLVRVRKQGPEGPIDTGGSASQANTGKLPPNHRWIDPNDKSKGVEPIPGSEAAKVGDEIVARVGLARSFIGTLSDLKARVARGDVGIDNWQNHTQAMANVGVPGETKRMLDAGVEALTRMLTGAGMNIDEAKRQAQQYSITARDTKWTINSKIDALTRHLDSIGEDLGRSRGGGNLLRRPIPGSDAPAAPAATPAAAPQGAKRITTDAEYDALPPNTLFVGPDGKPRRKP</sequence>
<feature type="region of interest" description="Disordered" evidence="1">
    <location>
        <begin position="594"/>
        <end position="657"/>
    </location>
</feature>
<dbReference type="InterPro" id="IPR051425">
    <property type="entry name" value="Formin_Homology"/>
</dbReference>
<evidence type="ECO:0000313" key="3">
    <source>
        <dbReference type="EMBL" id="UGX98717.1"/>
    </source>
</evidence>
<dbReference type="PANTHER" id="PTHR45725:SF18">
    <property type="entry name" value="ORC1-LIKE AAA ATPASE DOMAIN-CONTAINING PROTEIN"/>
    <property type="match status" value="1"/>
</dbReference>
<organism evidence="2">
    <name type="scientific">Bradyrhizobium barranii subsp. barranii</name>
    <dbReference type="NCBI Taxonomy" id="2823807"/>
    <lineage>
        <taxon>Bacteria</taxon>
        <taxon>Pseudomonadati</taxon>
        <taxon>Pseudomonadota</taxon>
        <taxon>Alphaproteobacteria</taxon>
        <taxon>Hyphomicrobiales</taxon>
        <taxon>Nitrobacteraceae</taxon>
        <taxon>Bradyrhizobium</taxon>
        <taxon>Bradyrhizobium barranii</taxon>
    </lineage>
</organism>
<accession>A0A7Z0QIB1</accession>
<evidence type="ECO:0000313" key="2">
    <source>
        <dbReference type="EMBL" id="NYY94436.1"/>
    </source>
</evidence>
<protein>
    <submittedName>
        <fullName evidence="2">Uncharacterized protein</fullName>
    </submittedName>
</protein>